<proteinExistence type="predicted"/>
<name>A0A2K9ACE8_9GAMM</name>
<reference evidence="1 2" key="1">
    <citation type="submission" date="2017-12" db="EMBL/GenBank/DDBJ databases">
        <title>Kangiella profundi FT102 completed genome.</title>
        <authorList>
            <person name="Xu J."/>
            <person name="Wang J."/>
            <person name="Lu Y."/>
        </authorList>
    </citation>
    <scope>NUCLEOTIDE SEQUENCE [LARGE SCALE GENOMIC DNA]</scope>
    <source>
        <strain evidence="1 2">FT102</strain>
    </source>
</reference>
<keyword evidence="2" id="KW-1185">Reference proteome</keyword>
<dbReference type="RefSeq" id="WP_106646949.1">
    <property type="nucleotide sequence ID" value="NZ_BMGO01000001.1"/>
</dbReference>
<protein>
    <submittedName>
        <fullName evidence="1">Uncharacterized protein</fullName>
    </submittedName>
</protein>
<dbReference type="KEGG" id="kpd:CW740_07600"/>
<dbReference type="AlphaFoldDB" id="A0A2K9ACE8"/>
<organism evidence="1 2">
    <name type="scientific">Kangiella profundi</name>
    <dbReference type="NCBI Taxonomy" id="1561924"/>
    <lineage>
        <taxon>Bacteria</taxon>
        <taxon>Pseudomonadati</taxon>
        <taxon>Pseudomonadota</taxon>
        <taxon>Gammaproteobacteria</taxon>
        <taxon>Kangiellales</taxon>
        <taxon>Kangiellaceae</taxon>
        <taxon>Kangiella</taxon>
    </lineage>
</organism>
<evidence type="ECO:0000313" key="1">
    <source>
        <dbReference type="EMBL" id="AUD79117.1"/>
    </source>
</evidence>
<evidence type="ECO:0000313" key="2">
    <source>
        <dbReference type="Proteomes" id="UP000232693"/>
    </source>
</evidence>
<dbReference type="Proteomes" id="UP000232693">
    <property type="component" value="Chromosome"/>
</dbReference>
<accession>A0A2K9ACE8</accession>
<dbReference type="OrthoDB" id="1431451at2"/>
<dbReference type="EMBL" id="CP025120">
    <property type="protein sequence ID" value="AUD79117.1"/>
    <property type="molecule type" value="Genomic_DNA"/>
</dbReference>
<gene>
    <name evidence="1" type="ORF">CW740_07600</name>
</gene>
<sequence>MSRWIDIFNSHEFNNNWDSLKKEANNVNLDDNSIKTSVNEIARLNKVISFMDELLEGIDPELVPLSTWDSFNSQAIAAKDQLAYFNSNRNISHIANANNHLDNILTYIRPYMVLPKNAASAITRTINKQNKLFGNYIKELNDELISLKAEAKDSVSEINTLRGDIDKEKIEIDQFYEHIFENEGLKEKISVYVDELEEHKQSIEKYYEELLVGTEEDISIKASIARTSERMDEIEEDATIKFDKVESILKSLKSFYEKVEGREDDEGKLSGGLKQKLDDLFSHLSKFEETQKRKANALNDKIESLLPGATSAGLAYKFRVLRRSFSKPIKIYSNLFYISVATLFLVSLFFIVEKIEFWSITFVDLSDYKLLLKNTLYKLPLLLPVLWLALFASKRRSEAQRLQQEYAHKEAISASYQSFKKQIEELNDDDQLLMKSLLSAAIEAMQYNASATLDSKHGDKLPVQELIETSVKASLETLKQKQ</sequence>